<keyword evidence="1" id="KW-1133">Transmembrane helix</keyword>
<sequence length="192" mass="20986">MFLLKRRTSASAIVLFFLSAAVHANDVSCQAQQPCGDNIDKYLIYLVFFIVIFGTLLSILVIRKSLPETWSLADALSEDVELSATEEVKTTTDGTDTVTKKPLYDVAGKPLLVKEMKASSSRLIALIGMLVILFMYIGFGSLLLLDFGHTGKISHPDALSEIIKFLIAGMTLFAPYLVNKVSSLFQGLTSSK</sequence>
<dbReference type="Proteomes" id="UP000234667">
    <property type="component" value="Unassembled WGS sequence"/>
</dbReference>
<dbReference type="AlphaFoldDB" id="A0A2J5Q0Z3"/>
<feature type="chain" id="PRO_5014359767" evidence="2">
    <location>
        <begin position="25"/>
        <end position="192"/>
    </location>
</feature>
<feature type="transmembrane region" description="Helical" evidence="1">
    <location>
        <begin position="162"/>
        <end position="178"/>
    </location>
</feature>
<feature type="signal peptide" evidence="2">
    <location>
        <begin position="1"/>
        <end position="24"/>
    </location>
</feature>
<feature type="transmembrane region" description="Helical" evidence="1">
    <location>
        <begin position="42"/>
        <end position="62"/>
    </location>
</feature>
<evidence type="ECO:0000313" key="4">
    <source>
        <dbReference type="Proteomes" id="UP000234667"/>
    </source>
</evidence>
<evidence type="ECO:0000256" key="2">
    <source>
        <dbReference type="SAM" id="SignalP"/>
    </source>
</evidence>
<organism evidence="3 4">
    <name type="scientific">Klebsiella michiganensis</name>
    <dbReference type="NCBI Taxonomy" id="1134687"/>
    <lineage>
        <taxon>Bacteria</taxon>
        <taxon>Pseudomonadati</taxon>
        <taxon>Pseudomonadota</taxon>
        <taxon>Gammaproteobacteria</taxon>
        <taxon>Enterobacterales</taxon>
        <taxon>Enterobacteriaceae</taxon>
        <taxon>Klebsiella/Raoultella group</taxon>
        <taxon>Klebsiella</taxon>
    </lineage>
</organism>
<name>A0A2J5Q0Z3_9ENTR</name>
<keyword evidence="1" id="KW-0472">Membrane</keyword>
<feature type="transmembrane region" description="Helical" evidence="1">
    <location>
        <begin position="123"/>
        <end position="142"/>
    </location>
</feature>
<dbReference type="EMBL" id="PIDR01000201">
    <property type="protein sequence ID" value="PLO71854.1"/>
    <property type="molecule type" value="Genomic_DNA"/>
</dbReference>
<dbReference type="RefSeq" id="WP_196545520.1">
    <property type="nucleotide sequence ID" value="NZ_JADRUI010000001.1"/>
</dbReference>
<proteinExistence type="predicted"/>
<keyword evidence="1" id="KW-0812">Transmembrane</keyword>
<gene>
    <name evidence="3" type="ORF">CWN49_09075</name>
</gene>
<accession>A0A2J5Q0Z3</accession>
<reference evidence="3 4" key="1">
    <citation type="submission" date="2017-11" db="EMBL/GenBank/DDBJ databases">
        <authorList>
            <person name="Han C.G."/>
        </authorList>
    </citation>
    <scope>NUCLEOTIDE SEQUENCE [LARGE SCALE GENOMIC DNA]</scope>
    <source>
        <strain evidence="3 4">A10</strain>
    </source>
</reference>
<keyword evidence="2" id="KW-0732">Signal</keyword>
<comment type="caution">
    <text evidence="3">The sequence shown here is derived from an EMBL/GenBank/DDBJ whole genome shotgun (WGS) entry which is preliminary data.</text>
</comment>
<evidence type="ECO:0000313" key="3">
    <source>
        <dbReference type="EMBL" id="PLO71854.1"/>
    </source>
</evidence>
<reference evidence="3 4" key="2">
    <citation type="submission" date="2018-01" db="EMBL/GenBank/DDBJ databases">
        <title>Genomic study of Klebsiella pneumoniae.</title>
        <authorList>
            <person name="Yang Y."/>
            <person name="Bicalho R."/>
        </authorList>
    </citation>
    <scope>NUCLEOTIDE SEQUENCE [LARGE SCALE GENOMIC DNA]</scope>
    <source>
        <strain evidence="3 4">A10</strain>
    </source>
</reference>
<protein>
    <submittedName>
        <fullName evidence="3">Uncharacterized protein</fullName>
    </submittedName>
</protein>
<evidence type="ECO:0000256" key="1">
    <source>
        <dbReference type="SAM" id="Phobius"/>
    </source>
</evidence>